<dbReference type="PANTHER" id="PTHR34415:SF1">
    <property type="entry name" value="INTEGRASE CATALYTIC DOMAIN-CONTAINING PROTEIN"/>
    <property type="match status" value="1"/>
</dbReference>
<keyword evidence="3" id="KW-1185">Reference proteome</keyword>
<evidence type="ECO:0000259" key="1">
    <source>
        <dbReference type="Pfam" id="PF25273"/>
    </source>
</evidence>
<dbReference type="PANTHER" id="PTHR34415">
    <property type="entry name" value="INTEGRASE CATALYTIC DOMAIN-CONTAINING PROTEIN"/>
    <property type="match status" value="1"/>
</dbReference>
<organism evidence="2 3">
    <name type="scientific">Ambispora leptoticha</name>
    <dbReference type="NCBI Taxonomy" id="144679"/>
    <lineage>
        <taxon>Eukaryota</taxon>
        <taxon>Fungi</taxon>
        <taxon>Fungi incertae sedis</taxon>
        <taxon>Mucoromycota</taxon>
        <taxon>Glomeromycotina</taxon>
        <taxon>Glomeromycetes</taxon>
        <taxon>Archaeosporales</taxon>
        <taxon>Ambisporaceae</taxon>
        <taxon>Ambispora</taxon>
    </lineage>
</organism>
<comment type="caution">
    <text evidence="2">The sequence shown here is derived from an EMBL/GenBank/DDBJ whole genome shotgun (WGS) entry which is preliminary data.</text>
</comment>
<gene>
    <name evidence="2" type="ORF">ALEPTO_LOCUS10448</name>
</gene>
<dbReference type="Proteomes" id="UP000789508">
    <property type="component" value="Unassembled WGS sequence"/>
</dbReference>
<dbReference type="AlphaFoldDB" id="A0A9N9E7L1"/>
<reference evidence="2" key="1">
    <citation type="submission" date="2021-06" db="EMBL/GenBank/DDBJ databases">
        <authorList>
            <person name="Kallberg Y."/>
            <person name="Tangrot J."/>
            <person name="Rosling A."/>
        </authorList>
    </citation>
    <scope>NUCLEOTIDE SEQUENCE</scope>
    <source>
        <strain evidence="2">FL130A</strain>
    </source>
</reference>
<feature type="domain" description="DUF7869" evidence="1">
    <location>
        <begin position="212"/>
        <end position="379"/>
    </location>
</feature>
<sequence>QIIGDPTFDRATLCVVERNYPSREDYLKNPNSEAKDVIYHQDCYKQKYFIINDVNDLRKMARKMAKKVAVADALINFPRKSSLNYENNFKIFPKKEQDAFLMAQLINTEEGETTTKTYFNMLGISLKYFESVKDHFLSEEKVKEFLEKYAQKHGQPDPSQKYARKIAVDVRSSGEVVFLPTEMSYKSVHDDFVISFEKDNKLKSLNQDYFVTRYKVHLAGVHNEATKEQINYVNGENELLNKGPNGILSIVLNGIKQFNRGEKHLKINCDNSAGQNKNKDYYETIEQNFMLKGHNKSKVDGSFGMIKRRYKKSTVYSIEQFAEVVKKSSPTGYNKVQCYKDGKGFQYYDIRESLEPYFTKLPNIGKYHHFLIENSNLGVVKVKELVDSP</sequence>
<dbReference type="Pfam" id="PF25273">
    <property type="entry name" value="DUF7869"/>
    <property type="match status" value="1"/>
</dbReference>
<name>A0A9N9E7L1_9GLOM</name>
<evidence type="ECO:0000313" key="3">
    <source>
        <dbReference type="Proteomes" id="UP000789508"/>
    </source>
</evidence>
<proteinExistence type="predicted"/>
<dbReference type="InterPro" id="IPR057191">
    <property type="entry name" value="DUF7869"/>
</dbReference>
<accession>A0A9N9E7L1</accession>
<dbReference type="EMBL" id="CAJVPS010011573">
    <property type="protein sequence ID" value="CAG8665680.1"/>
    <property type="molecule type" value="Genomic_DNA"/>
</dbReference>
<feature type="non-terminal residue" evidence="2">
    <location>
        <position position="389"/>
    </location>
</feature>
<evidence type="ECO:0000313" key="2">
    <source>
        <dbReference type="EMBL" id="CAG8665680.1"/>
    </source>
</evidence>
<protein>
    <submittedName>
        <fullName evidence="2">7725_t:CDS:1</fullName>
    </submittedName>
</protein>